<feature type="domain" description="Transcription elongation factor GreA/GreB C-terminal" evidence="1">
    <location>
        <begin position="56"/>
        <end position="128"/>
    </location>
</feature>
<dbReference type="AlphaFoldDB" id="A0A7W6IPS3"/>
<protein>
    <submittedName>
        <fullName evidence="3">Regulator of nucleoside diphosphate kinase</fullName>
    </submittedName>
</protein>
<dbReference type="Gene3D" id="3.10.50.30">
    <property type="entry name" value="Transcription elongation factor, GreA/GreB, C-terminal domain"/>
    <property type="match status" value="1"/>
</dbReference>
<dbReference type="EMBL" id="JACIEW010000009">
    <property type="protein sequence ID" value="MBB4053582.1"/>
    <property type="molecule type" value="Genomic_DNA"/>
</dbReference>
<dbReference type="NCBIfam" id="NF004396">
    <property type="entry name" value="PRK05753.1"/>
    <property type="match status" value="1"/>
</dbReference>
<evidence type="ECO:0000313" key="3">
    <source>
        <dbReference type="EMBL" id="MBB4053582.1"/>
    </source>
</evidence>
<keyword evidence="4" id="KW-1185">Reference proteome</keyword>
<dbReference type="SUPFAM" id="SSF54534">
    <property type="entry name" value="FKBP-like"/>
    <property type="match status" value="1"/>
</dbReference>
<evidence type="ECO:0000259" key="1">
    <source>
        <dbReference type="Pfam" id="PF01272"/>
    </source>
</evidence>
<evidence type="ECO:0000259" key="2">
    <source>
        <dbReference type="Pfam" id="PF14760"/>
    </source>
</evidence>
<dbReference type="RefSeq" id="WP_183312365.1">
    <property type="nucleotide sequence ID" value="NZ_JACIEW010000009.1"/>
</dbReference>
<dbReference type="Pfam" id="PF14760">
    <property type="entry name" value="Rnk_N"/>
    <property type="match status" value="1"/>
</dbReference>
<dbReference type="Gene3D" id="1.10.286.20">
    <property type="match status" value="1"/>
</dbReference>
<dbReference type="GO" id="GO:0016301">
    <property type="term" value="F:kinase activity"/>
    <property type="evidence" value="ECO:0007669"/>
    <property type="project" value="UniProtKB-KW"/>
</dbReference>
<dbReference type="InterPro" id="IPR036953">
    <property type="entry name" value="GreA/GreB_C_sf"/>
</dbReference>
<keyword evidence="3" id="KW-0418">Kinase</keyword>
<feature type="domain" description="Regulator of nucleoside diphosphate kinase N-terminal" evidence="2">
    <location>
        <begin position="8"/>
        <end position="49"/>
    </location>
</feature>
<evidence type="ECO:0000313" key="4">
    <source>
        <dbReference type="Proteomes" id="UP000547011"/>
    </source>
</evidence>
<proteinExistence type="predicted"/>
<dbReference type="PANTHER" id="PTHR30437:SF5">
    <property type="entry name" value="REGULATOR OF NUCLEOSIDE DIPHOSPHATE KINASE"/>
    <property type="match status" value="1"/>
</dbReference>
<dbReference type="GO" id="GO:0003677">
    <property type="term" value="F:DNA binding"/>
    <property type="evidence" value="ECO:0007669"/>
    <property type="project" value="InterPro"/>
</dbReference>
<dbReference type="InterPro" id="IPR029462">
    <property type="entry name" value="Rnk_N"/>
</dbReference>
<name>A0A7W6IPS3_9HYPH</name>
<keyword evidence="3" id="KW-0808">Transferase</keyword>
<dbReference type="Proteomes" id="UP000547011">
    <property type="component" value="Unassembled WGS sequence"/>
</dbReference>
<dbReference type="GO" id="GO:0070063">
    <property type="term" value="F:RNA polymerase binding"/>
    <property type="evidence" value="ECO:0007669"/>
    <property type="project" value="InterPro"/>
</dbReference>
<organism evidence="3 4">
    <name type="scientific">Devosia subaequoris</name>
    <dbReference type="NCBI Taxonomy" id="395930"/>
    <lineage>
        <taxon>Bacteria</taxon>
        <taxon>Pseudomonadati</taxon>
        <taxon>Pseudomonadota</taxon>
        <taxon>Alphaproteobacteria</taxon>
        <taxon>Hyphomicrobiales</taxon>
        <taxon>Devosiaceae</taxon>
        <taxon>Devosia</taxon>
    </lineage>
</organism>
<dbReference type="Pfam" id="PF01272">
    <property type="entry name" value="GreA_GreB"/>
    <property type="match status" value="1"/>
</dbReference>
<accession>A0A7W6IPS3</accession>
<dbReference type="GO" id="GO:0032784">
    <property type="term" value="P:regulation of DNA-templated transcription elongation"/>
    <property type="evidence" value="ECO:0007669"/>
    <property type="project" value="InterPro"/>
</dbReference>
<sequence>MRSHTLRPQITIAHSEYAQLLALAAAGSAADTPSAADALLMEMERARVVPDARLKPDVVRMGSRVQYRTDRDDLVDVTLVFPAHADISQGKVSVLTPIGAALIGLRTGQSITWQSRDGRKHVLTVLDVFQPSQDPVEA</sequence>
<dbReference type="PANTHER" id="PTHR30437">
    <property type="entry name" value="TRANSCRIPTION ELONGATION FACTOR GREA"/>
    <property type="match status" value="1"/>
</dbReference>
<reference evidence="3 4" key="1">
    <citation type="submission" date="2020-08" db="EMBL/GenBank/DDBJ databases">
        <title>Genomic Encyclopedia of Type Strains, Phase IV (KMG-IV): sequencing the most valuable type-strain genomes for metagenomic binning, comparative biology and taxonomic classification.</title>
        <authorList>
            <person name="Goeker M."/>
        </authorList>
    </citation>
    <scope>NUCLEOTIDE SEQUENCE [LARGE SCALE GENOMIC DNA]</scope>
    <source>
        <strain evidence="3 4">DSM 23447</strain>
    </source>
</reference>
<dbReference type="InterPro" id="IPR023459">
    <property type="entry name" value="Tscrpt_elong_fac_GreA/B_fam"/>
</dbReference>
<comment type="caution">
    <text evidence="3">The sequence shown here is derived from an EMBL/GenBank/DDBJ whole genome shotgun (WGS) entry which is preliminary data.</text>
</comment>
<gene>
    <name evidence="3" type="ORF">GGR20_003244</name>
</gene>
<dbReference type="GO" id="GO:0006354">
    <property type="term" value="P:DNA-templated transcription elongation"/>
    <property type="evidence" value="ECO:0007669"/>
    <property type="project" value="TreeGrafter"/>
</dbReference>
<dbReference type="InterPro" id="IPR001437">
    <property type="entry name" value="Tscrpt_elong_fac_GreA/B_C"/>
</dbReference>